<dbReference type="AlphaFoldDB" id="A0AAP3DFE6"/>
<evidence type="ECO:0000256" key="3">
    <source>
        <dbReference type="ARBA" id="ARBA00022679"/>
    </source>
</evidence>
<keyword evidence="5" id="KW-0235">DNA replication</keyword>
<evidence type="ECO:0000256" key="2">
    <source>
        <dbReference type="ARBA" id="ARBA00012417"/>
    </source>
</evidence>
<evidence type="ECO:0000256" key="6">
    <source>
        <dbReference type="ARBA" id="ARBA00022932"/>
    </source>
</evidence>
<dbReference type="GO" id="GO:0006302">
    <property type="term" value="P:double-strand break repair"/>
    <property type="evidence" value="ECO:0007669"/>
    <property type="project" value="TreeGrafter"/>
</dbReference>
<accession>A0AAP3DFE6</accession>
<dbReference type="PROSITE" id="PS00447">
    <property type="entry name" value="DNA_POLYMERASE_A"/>
    <property type="match status" value="1"/>
</dbReference>
<evidence type="ECO:0000256" key="7">
    <source>
        <dbReference type="ARBA" id="ARBA00023125"/>
    </source>
</evidence>
<dbReference type="SMART" id="SM00482">
    <property type="entry name" value="POLAc"/>
    <property type="match status" value="1"/>
</dbReference>
<keyword evidence="4" id="KW-0548">Nucleotidyltransferase</keyword>
<feature type="domain" description="DNA-directed DNA polymerase family A palm" evidence="9">
    <location>
        <begin position="410"/>
        <end position="655"/>
    </location>
</feature>
<evidence type="ECO:0000256" key="8">
    <source>
        <dbReference type="ARBA" id="ARBA00049244"/>
    </source>
</evidence>
<comment type="similarity">
    <text evidence="1">Belongs to the DNA polymerase type-A family.</text>
</comment>
<evidence type="ECO:0000259" key="9">
    <source>
        <dbReference type="SMART" id="SM00482"/>
    </source>
</evidence>
<dbReference type="Pfam" id="PF00476">
    <property type="entry name" value="DNA_pol_A"/>
    <property type="match status" value="1"/>
</dbReference>
<protein>
    <recommendedName>
        <fullName evidence="2">DNA-directed DNA polymerase</fullName>
        <ecNumber evidence="2">2.7.7.7</ecNumber>
    </recommendedName>
</protein>
<dbReference type="EMBL" id="JAPTNE010000007">
    <property type="protein sequence ID" value="MCZ0806652.1"/>
    <property type="molecule type" value="Genomic_DNA"/>
</dbReference>
<dbReference type="PANTHER" id="PTHR10133:SF27">
    <property type="entry name" value="DNA POLYMERASE NU"/>
    <property type="match status" value="1"/>
</dbReference>
<dbReference type="Gene3D" id="1.10.150.20">
    <property type="entry name" value="5' to 3' exonuclease, C-terminal subdomain"/>
    <property type="match status" value="1"/>
</dbReference>
<organism evidence="10 11">
    <name type="scientific">Brevibacillus laterosporus</name>
    <name type="common">Bacillus laterosporus</name>
    <dbReference type="NCBI Taxonomy" id="1465"/>
    <lineage>
        <taxon>Bacteria</taxon>
        <taxon>Bacillati</taxon>
        <taxon>Bacillota</taxon>
        <taxon>Bacilli</taxon>
        <taxon>Bacillales</taxon>
        <taxon>Paenibacillaceae</taxon>
        <taxon>Brevibacillus</taxon>
    </lineage>
</organism>
<keyword evidence="3" id="KW-0808">Transferase</keyword>
<dbReference type="InterPro" id="IPR002298">
    <property type="entry name" value="DNA_polymerase_A"/>
</dbReference>
<dbReference type="SUPFAM" id="SSF56672">
    <property type="entry name" value="DNA/RNA polymerases"/>
    <property type="match status" value="1"/>
</dbReference>
<sequence length="690" mass="78225">MGELADWYVEQMQEGRIPSGYLSSSTRSVRTNPREDFDKWDGTTTLAIDIETYSSVDLKKSGVYPYTESPDFEILLFAYAFNDDPVEVIDLANFEFLPDRVVHALQDSSIIKTAFNASFERTCIAKHFKMQMAPEQWRCTAVHALTLGLPGTLDGVAKALKLTQQKNSAGMSLIRYFSIPCKPTKRNGQRTRNMPEHDSKKWEQFKEYCIQDVVVERDIRRRLLQYEIPENEQKLWELDQRINDGGIRVDPQLVQNAIACDVANKERQLEEAINLTGLENPNSVAQIKKWLSDAIGLEVESLNKDAVPDLLAQTDDETVKRMLQLRQEMSKTSVKKYQAMQRGLCLDERVRGLLQFYGAGRTGRWAGRLVQVQNLPRNKLKDLDLARNLVLSSDYELLELLFGNVSDTLSQLIRTAFIPSEGCRFIVSDFSAIEARVIAWLANEQWRLDVFNTHGKIYEASAAQMFKVPIESIGKGSDLRQRGKVAELALGYQGGPNALINMGALDMGIPEEDLQPLVDAWRAANPAIKKLWYDVGNAAIKAVDEKRTVKLQYGLAISSEPGYMFIHLPSGRRLAYVNPRLEQDKKFNRLSLTYEGVEQGQWRRLKTYGGKLVENIVQAVARDCLAVAMIRLDTNGFNMTMHVHDEVVIDEKCDLDTMEKVGSIMGEPIEWAPGLPLRAEAFEANYYMKD</sequence>
<comment type="caution">
    <text evidence="10">The sequence shown here is derived from an EMBL/GenBank/DDBJ whole genome shotgun (WGS) entry which is preliminary data.</text>
</comment>
<proteinExistence type="inferred from homology"/>
<dbReference type="GO" id="GO:0003677">
    <property type="term" value="F:DNA binding"/>
    <property type="evidence" value="ECO:0007669"/>
    <property type="project" value="UniProtKB-KW"/>
</dbReference>
<dbReference type="GO" id="GO:0003887">
    <property type="term" value="F:DNA-directed DNA polymerase activity"/>
    <property type="evidence" value="ECO:0007669"/>
    <property type="project" value="UniProtKB-KW"/>
</dbReference>
<evidence type="ECO:0000313" key="11">
    <source>
        <dbReference type="Proteomes" id="UP001077662"/>
    </source>
</evidence>
<evidence type="ECO:0000256" key="5">
    <source>
        <dbReference type="ARBA" id="ARBA00022705"/>
    </source>
</evidence>
<gene>
    <name evidence="10" type="ORF">O0554_06920</name>
</gene>
<keyword evidence="7" id="KW-0238">DNA-binding</keyword>
<dbReference type="RefSeq" id="WP_258433197.1">
    <property type="nucleotide sequence ID" value="NZ_JANSGW010000007.1"/>
</dbReference>
<dbReference type="Proteomes" id="UP001077662">
    <property type="component" value="Unassembled WGS sequence"/>
</dbReference>
<evidence type="ECO:0000256" key="1">
    <source>
        <dbReference type="ARBA" id="ARBA00007705"/>
    </source>
</evidence>
<dbReference type="SUPFAM" id="SSF53098">
    <property type="entry name" value="Ribonuclease H-like"/>
    <property type="match status" value="1"/>
</dbReference>
<dbReference type="GO" id="GO:0006261">
    <property type="term" value="P:DNA-templated DNA replication"/>
    <property type="evidence" value="ECO:0007669"/>
    <property type="project" value="InterPro"/>
</dbReference>
<evidence type="ECO:0000256" key="4">
    <source>
        <dbReference type="ARBA" id="ARBA00022695"/>
    </source>
</evidence>
<dbReference type="InterPro" id="IPR019760">
    <property type="entry name" value="DNA-dir_DNA_pol_A_CS"/>
</dbReference>
<dbReference type="PANTHER" id="PTHR10133">
    <property type="entry name" value="DNA POLYMERASE I"/>
    <property type="match status" value="1"/>
</dbReference>
<evidence type="ECO:0000313" key="10">
    <source>
        <dbReference type="EMBL" id="MCZ0806652.1"/>
    </source>
</evidence>
<keyword evidence="6" id="KW-0239">DNA-directed DNA polymerase</keyword>
<reference evidence="10" key="1">
    <citation type="submission" date="2022-09" db="EMBL/GenBank/DDBJ databases">
        <title>Genome analysis and characterization of larvicidal activity of Brevibacillus strains.</title>
        <authorList>
            <person name="Patrusheva E.V."/>
            <person name="Izotova A.O."/>
            <person name="Toshchakov S.V."/>
            <person name="Sineoky S.P."/>
        </authorList>
    </citation>
    <scope>NUCLEOTIDE SEQUENCE</scope>
    <source>
        <strain evidence="10">VKPM_B-13247</strain>
    </source>
</reference>
<dbReference type="CDD" id="cd08642">
    <property type="entry name" value="DNA_pol_A_pol_I_A"/>
    <property type="match status" value="1"/>
</dbReference>
<dbReference type="InterPro" id="IPR043502">
    <property type="entry name" value="DNA/RNA_pol_sf"/>
</dbReference>
<comment type="catalytic activity">
    <reaction evidence="8">
        <text>DNA(n) + a 2'-deoxyribonucleoside 5'-triphosphate = DNA(n+1) + diphosphate</text>
        <dbReference type="Rhea" id="RHEA:22508"/>
        <dbReference type="Rhea" id="RHEA-COMP:17339"/>
        <dbReference type="Rhea" id="RHEA-COMP:17340"/>
        <dbReference type="ChEBI" id="CHEBI:33019"/>
        <dbReference type="ChEBI" id="CHEBI:61560"/>
        <dbReference type="ChEBI" id="CHEBI:173112"/>
        <dbReference type="EC" id="2.7.7.7"/>
    </reaction>
</comment>
<dbReference type="InterPro" id="IPR012337">
    <property type="entry name" value="RNaseH-like_sf"/>
</dbReference>
<dbReference type="InterPro" id="IPR001098">
    <property type="entry name" value="DNA-dir_DNA_pol_A_palm_dom"/>
</dbReference>
<dbReference type="EC" id="2.7.7.7" evidence="2"/>
<name>A0AAP3DFE6_BRELA</name>